<sequence>MPVDAIARRFPLVSRVKPPGRPLAARVAALGRTRRESAPDDHYQQIALASEVFNVAALIASDCGMPQQARDLCWRQYAVFNAARPLSPQLAKLALQPVLNIPRQMIRDGNGVGAYDVLQELLRAAQERRQADVAGYRIDMADVTRDQADHHAVCTQLWAALAADGSRALAQAGRWGEAAAALAAHKLVGNRLLDGRQIAVISLLERGLVDQAVAMVDASAITESWEKTAAVVLRAYCAAWMPEGDRHVDVAVGEALTLVEIAEPTTVVFRVRLGLTALDIAQGRTSLASRLQAAVIVAACTDAYAAREVLGREASHSSMTAQDVKALASIVDASGFGRGVMPQEQASQMMECVASAEADLRSLLARQRR</sequence>
<dbReference type="KEGG" id="cai:Caci_3939"/>
<dbReference type="InParanoid" id="C7QEQ2"/>
<accession>C7QEQ2</accession>
<dbReference type="HOGENOM" id="CLU_752091_0_0_11"/>
<proteinExistence type="predicted"/>
<evidence type="ECO:0000313" key="2">
    <source>
        <dbReference type="Proteomes" id="UP000000851"/>
    </source>
</evidence>
<dbReference type="STRING" id="479433.Caci_3939"/>
<evidence type="ECO:0000313" key="1">
    <source>
        <dbReference type="EMBL" id="ACU72822.1"/>
    </source>
</evidence>
<dbReference type="AlphaFoldDB" id="C7QEQ2"/>
<dbReference type="OrthoDB" id="3504852at2"/>
<name>C7QEQ2_CATAD</name>
<gene>
    <name evidence="1" type="ordered locus">Caci_3939</name>
</gene>
<dbReference type="Proteomes" id="UP000000851">
    <property type="component" value="Chromosome"/>
</dbReference>
<protein>
    <submittedName>
        <fullName evidence="1">Uncharacterized protein</fullName>
    </submittedName>
</protein>
<dbReference type="EMBL" id="CP001700">
    <property type="protein sequence ID" value="ACU72822.1"/>
    <property type="molecule type" value="Genomic_DNA"/>
</dbReference>
<dbReference type="RefSeq" id="WP_015792551.1">
    <property type="nucleotide sequence ID" value="NC_013131.1"/>
</dbReference>
<keyword evidence="2" id="KW-1185">Reference proteome</keyword>
<dbReference type="eggNOG" id="ENOG502ZRZY">
    <property type="taxonomic scope" value="Bacteria"/>
</dbReference>
<organism evidence="1 2">
    <name type="scientific">Catenulispora acidiphila (strain DSM 44928 / JCM 14897 / NBRC 102108 / NRRL B-24433 / ID139908)</name>
    <dbReference type="NCBI Taxonomy" id="479433"/>
    <lineage>
        <taxon>Bacteria</taxon>
        <taxon>Bacillati</taxon>
        <taxon>Actinomycetota</taxon>
        <taxon>Actinomycetes</taxon>
        <taxon>Catenulisporales</taxon>
        <taxon>Catenulisporaceae</taxon>
        <taxon>Catenulispora</taxon>
    </lineage>
</organism>
<reference evidence="1 2" key="1">
    <citation type="journal article" date="2009" name="Stand. Genomic Sci.">
        <title>Complete genome sequence of Catenulispora acidiphila type strain (ID 139908).</title>
        <authorList>
            <person name="Copeland A."/>
            <person name="Lapidus A."/>
            <person name="Glavina Del Rio T."/>
            <person name="Nolan M."/>
            <person name="Lucas S."/>
            <person name="Chen F."/>
            <person name="Tice H."/>
            <person name="Cheng J.F."/>
            <person name="Bruce D."/>
            <person name="Goodwin L."/>
            <person name="Pitluck S."/>
            <person name="Mikhailova N."/>
            <person name="Pati A."/>
            <person name="Ivanova N."/>
            <person name="Mavromatis K."/>
            <person name="Chen A."/>
            <person name="Palaniappan K."/>
            <person name="Chain P."/>
            <person name="Land M."/>
            <person name="Hauser L."/>
            <person name="Chang Y.J."/>
            <person name="Jeffries C.D."/>
            <person name="Chertkov O."/>
            <person name="Brettin T."/>
            <person name="Detter J.C."/>
            <person name="Han C."/>
            <person name="Ali Z."/>
            <person name="Tindall B.J."/>
            <person name="Goker M."/>
            <person name="Bristow J."/>
            <person name="Eisen J.A."/>
            <person name="Markowitz V."/>
            <person name="Hugenholtz P."/>
            <person name="Kyrpides N.C."/>
            <person name="Klenk H.P."/>
        </authorList>
    </citation>
    <scope>NUCLEOTIDE SEQUENCE [LARGE SCALE GENOMIC DNA]</scope>
    <source>
        <strain evidence="2">DSM 44928 / JCM 14897 / NBRC 102108 / NRRL B-24433 / ID139908</strain>
    </source>
</reference>